<evidence type="ECO:0000256" key="6">
    <source>
        <dbReference type="ARBA" id="ARBA00023242"/>
    </source>
</evidence>
<dbReference type="AlphaFoldDB" id="A0AB34FMQ3"/>
<keyword evidence="5" id="KW-0862">Zinc</keyword>
<dbReference type="PANTHER" id="PTHR40626:SF11">
    <property type="entry name" value="ZINC FINGER PROTEIN YPR022C"/>
    <property type="match status" value="1"/>
</dbReference>
<evidence type="ECO:0000313" key="10">
    <source>
        <dbReference type="Proteomes" id="UP001163105"/>
    </source>
</evidence>
<dbReference type="PANTHER" id="PTHR40626">
    <property type="entry name" value="MIP31509P"/>
    <property type="match status" value="1"/>
</dbReference>
<comment type="caution">
    <text evidence="9">The sequence shown here is derived from an EMBL/GenBank/DDBJ whole genome shotgun (WGS) entry which is preliminary data.</text>
</comment>
<dbReference type="InterPro" id="IPR051059">
    <property type="entry name" value="VerF-like"/>
</dbReference>
<feature type="domain" description="Xylanolytic transcriptional activator regulatory" evidence="8">
    <location>
        <begin position="15"/>
        <end position="220"/>
    </location>
</feature>
<evidence type="ECO:0000256" key="1">
    <source>
        <dbReference type="ARBA" id="ARBA00004123"/>
    </source>
</evidence>
<comment type="subcellular location">
    <subcellularLocation>
        <location evidence="1">Nucleus</location>
    </subcellularLocation>
</comment>
<protein>
    <submittedName>
        <fullName evidence="9">Cytochrome P450</fullName>
    </submittedName>
</protein>
<evidence type="ECO:0000256" key="3">
    <source>
        <dbReference type="ARBA" id="ARBA00022737"/>
    </source>
</evidence>
<evidence type="ECO:0000256" key="2">
    <source>
        <dbReference type="ARBA" id="ARBA00022723"/>
    </source>
</evidence>
<keyword evidence="10" id="KW-1185">Reference proteome</keyword>
<evidence type="ECO:0000256" key="7">
    <source>
        <dbReference type="SAM" id="Phobius"/>
    </source>
</evidence>
<dbReference type="InterPro" id="IPR007219">
    <property type="entry name" value="XnlR_reg_dom"/>
</dbReference>
<dbReference type="Pfam" id="PF04082">
    <property type="entry name" value="Fungal_trans"/>
    <property type="match status" value="1"/>
</dbReference>
<dbReference type="EMBL" id="JAQHRD010000005">
    <property type="protein sequence ID" value="KAJ6440664.1"/>
    <property type="molecule type" value="Genomic_DNA"/>
</dbReference>
<name>A0AB34FMQ3_9HYPO</name>
<feature type="transmembrane region" description="Helical" evidence="7">
    <location>
        <begin position="41"/>
        <end position="62"/>
    </location>
</feature>
<keyword evidence="6" id="KW-0539">Nucleus</keyword>
<keyword evidence="2" id="KW-0479">Metal-binding</keyword>
<evidence type="ECO:0000256" key="5">
    <source>
        <dbReference type="ARBA" id="ARBA00022833"/>
    </source>
</evidence>
<keyword evidence="7" id="KW-0472">Membrane</keyword>
<dbReference type="GO" id="GO:0000978">
    <property type="term" value="F:RNA polymerase II cis-regulatory region sequence-specific DNA binding"/>
    <property type="evidence" value="ECO:0007669"/>
    <property type="project" value="InterPro"/>
</dbReference>
<gene>
    <name evidence="9" type="ORF">O9K51_06454</name>
</gene>
<keyword evidence="3" id="KW-0677">Repeat</keyword>
<dbReference type="GO" id="GO:0008270">
    <property type="term" value="F:zinc ion binding"/>
    <property type="evidence" value="ECO:0007669"/>
    <property type="project" value="UniProtKB-KW"/>
</dbReference>
<dbReference type="GO" id="GO:0005634">
    <property type="term" value="C:nucleus"/>
    <property type="evidence" value="ECO:0007669"/>
    <property type="project" value="UniProtKB-SubCell"/>
</dbReference>
<dbReference type="Proteomes" id="UP001163105">
    <property type="component" value="Unassembled WGS sequence"/>
</dbReference>
<evidence type="ECO:0000256" key="4">
    <source>
        <dbReference type="ARBA" id="ARBA00022771"/>
    </source>
</evidence>
<dbReference type="GO" id="GO:0000785">
    <property type="term" value="C:chromatin"/>
    <property type="evidence" value="ECO:0007669"/>
    <property type="project" value="TreeGrafter"/>
</dbReference>
<keyword evidence="7" id="KW-1133">Transmembrane helix</keyword>
<reference evidence="9" key="1">
    <citation type="submission" date="2023-01" db="EMBL/GenBank/DDBJ databases">
        <title>The growth and conidiation of Purpureocillium lavendulum are regulated by nitrogen source and histone H3K14 acetylation.</title>
        <authorList>
            <person name="Tang P."/>
            <person name="Han J."/>
            <person name="Zhang C."/>
            <person name="Tang P."/>
            <person name="Qi F."/>
            <person name="Zhang K."/>
            <person name="Liang L."/>
        </authorList>
    </citation>
    <scope>NUCLEOTIDE SEQUENCE</scope>
    <source>
        <strain evidence="9">YMF1.00683</strain>
    </source>
</reference>
<dbReference type="CDD" id="cd12148">
    <property type="entry name" value="fungal_TF_MHR"/>
    <property type="match status" value="1"/>
</dbReference>
<organism evidence="9 10">
    <name type="scientific">Purpureocillium lavendulum</name>
    <dbReference type="NCBI Taxonomy" id="1247861"/>
    <lineage>
        <taxon>Eukaryota</taxon>
        <taxon>Fungi</taxon>
        <taxon>Dikarya</taxon>
        <taxon>Ascomycota</taxon>
        <taxon>Pezizomycotina</taxon>
        <taxon>Sordariomycetes</taxon>
        <taxon>Hypocreomycetidae</taxon>
        <taxon>Hypocreales</taxon>
        <taxon>Ophiocordycipitaceae</taxon>
        <taxon>Purpureocillium</taxon>
    </lineage>
</organism>
<keyword evidence="7" id="KW-0812">Transmembrane</keyword>
<evidence type="ECO:0000259" key="8">
    <source>
        <dbReference type="Pfam" id="PF04082"/>
    </source>
</evidence>
<sequence length="448" mass="49621">MRSLPRTFWLKNLCIKLYFAKFQPVFPLVHAASFRPSSESALVLLSICSLGALFVGSAGAFARGRAIFMKLNKAILASWEAYLYQGGREALAVAQAATLGQTYGMLSGNPHDLLMTESFHGTIIAWARQAGMFRKEDADHLQAANSRDLTDPAVLESAWRSWALAEEVIRVVLALHVHDSEFAVIFHHEPLLRHDTRKLPRCCSEQLFAATSATQWRAIAMSMASETAGSKSAEDATSQSPLMYSYGMLAGQIATICEIRGAALGDGIRASSRDTLCLGVLWHEAFMALYVNFDLLERVIGREGPMVRDEDVQRIRAWVDEVDGRRCLMHALFVYKRLQALPISATPAIHVPKALFYAGLVIYCHVRFRSVASSASCSVDLDIAELRSSELRFMTDLPSAAVHQLDSSSLYGIADLLRRQGHWELSRRFGFILEALIDDLTDSGMDDS</sequence>
<proteinExistence type="predicted"/>
<dbReference type="GO" id="GO:0000981">
    <property type="term" value="F:DNA-binding transcription factor activity, RNA polymerase II-specific"/>
    <property type="evidence" value="ECO:0007669"/>
    <property type="project" value="InterPro"/>
</dbReference>
<dbReference type="GO" id="GO:0006351">
    <property type="term" value="P:DNA-templated transcription"/>
    <property type="evidence" value="ECO:0007669"/>
    <property type="project" value="InterPro"/>
</dbReference>
<accession>A0AB34FMQ3</accession>
<evidence type="ECO:0000313" key="9">
    <source>
        <dbReference type="EMBL" id="KAJ6440664.1"/>
    </source>
</evidence>
<keyword evidence="4" id="KW-0863">Zinc-finger</keyword>